<evidence type="ECO:0000256" key="9">
    <source>
        <dbReference type="SAM" id="Phobius"/>
    </source>
</evidence>
<evidence type="ECO:0000256" key="3">
    <source>
        <dbReference type="ARBA" id="ARBA00022692"/>
    </source>
</evidence>
<evidence type="ECO:0000313" key="10">
    <source>
        <dbReference type="EMBL" id="SCU93354.1"/>
    </source>
</evidence>
<dbReference type="PIRSF" id="PIRSF006060">
    <property type="entry name" value="AA_transporter"/>
    <property type="match status" value="1"/>
</dbReference>
<gene>
    <name evidence="10" type="ORF">LADA_0G02630G</name>
</gene>
<dbReference type="Gene3D" id="1.20.1740.10">
    <property type="entry name" value="Amino acid/polyamine transporter I"/>
    <property type="match status" value="1"/>
</dbReference>
<dbReference type="InterPro" id="IPR002293">
    <property type="entry name" value="AA/rel_permease1"/>
</dbReference>
<evidence type="ECO:0000256" key="6">
    <source>
        <dbReference type="ARBA" id="ARBA00023136"/>
    </source>
</evidence>
<dbReference type="GO" id="GO:0015220">
    <property type="term" value="F:choline transmembrane transporter activity"/>
    <property type="evidence" value="ECO:0007669"/>
    <property type="project" value="EnsemblFungi"/>
</dbReference>
<comment type="subcellular location">
    <subcellularLocation>
        <location evidence="1">Membrane</location>
        <topology evidence="1">Multi-pass membrane protein</topology>
    </subcellularLocation>
</comment>
<feature type="transmembrane region" description="Helical" evidence="9">
    <location>
        <begin position="246"/>
        <end position="267"/>
    </location>
</feature>
<evidence type="ECO:0000256" key="4">
    <source>
        <dbReference type="ARBA" id="ARBA00022970"/>
    </source>
</evidence>
<evidence type="ECO:0000256" key="7">
    <source>
        <dbReference type="ARBA" id="ARBA00061200"/>
    </source>
</evidence>
<comment type="similarity">
    <text evidence="7">Belongs to the amino acid-polyamine-organocation (APC) superfamily. Amino acid/choline transporter (ACT) (TC 2.A.3.4) family.</text>
</comment>
<keyword evidence="5 9" id="KW-1133">Transmembrane helix</keyword>
<keyword evidence="2" id="KW-0813">Transport</keyword>
<feature type="transmembrane region" description="Helical" evidence="9">
    <location>
        <begin position="173"/>
        <end position="192"/>
    </location>
</feature>
<feature type="transmembrane region" description="Helical" evidence="9">
    <location>
        <begin position="279"/>
        <end position="304"/>
    </location>
</feature>
<dbReference type="AlphaFoldDB" id="A0A1G4JRA4"/>
<dbReference type="PROSITE" id="PS00218">
    <property type="entry name" value="AMINO_ACID_PERMEASE_1"/>
    <property type="match status" value="1"/>
</dbReference>
<evidence type="ECO:0000256" key="5">
    <source>
        <dbReference type="ARBA" id="ARBA00022989"/>
    </source>
</evidence>
<protein>
    <submittedName>
        <fullName evidence="10">LADA_0G02630g1_1</fullName>
    </submittedName>
</protein>
<dbReference type="FunFam" id="1.20.1740.10:FF:000046">
    <property type="entry name" value="Amino-acid permease, putative"/>
    <property type="match status" value="1"/>
</dbReference>
<dbReference type="GO" id="GO:0031460">
    <property type="term" value="P:glycine betaine transport"/>
    <property type="evidence" value="ECO:0007669"/>
    <property type="project" value="EnsemblFungi"/>
</dbReference>
<feature type="transmembrane region" description="Helical" evidence="9">
    <location>
        <begin position="83"/>
        <end position="108"/>
    </location>
</feature>
<dbReference type="InterPro" id="IPR004840">
    <property type="entry name" value="Amino_acid_permease_CS"/>
</dbReference>
<evidence type="ECO:0000256" key="8">
    <source>
        <dbReference type="SAM" id="MobiDB-lite"/>
    </source>
</evidence>
<feature type="transmembrane region" description="Helical" evidence="9">
    <location>
        <begin position="129"/>
        <end position="153"/>
    </location>
</feature>
<feature type="region of interest" description="Disordered" evidence="8">
    <location>
        <begin position="1"/>
        <end position="23"/>
    </location>
</feature>
<dbReference type="EMBL" id="LT598457">
    <property type="protein sequence ID" value="SCU93354.1"/>
    <property type="molecule type" value="Genomic_DNA"/>
</dbReference>
<dbReference type="Proteomes" id="UP000190274">
    <property type="component" value="Chromosome G"/>
</dbReference>
<feature type="compositionally biased region" description="Polar residues" evidence="8">
    <location>
        <begin position="1"/>
        <end position="14"/>
    </location>
</feature>
<feature type="transmembrane region" description="Helical" evidence="9">
    <location>
        <begin position="335"/>
        <end position="356"/>
    </location>
</feature>
<evidence type="ECO:0000256" key="1">
    <source>
        <dbReference type="ARBA" id="ARBA00004141"/>
    </source>
</evidence>
<dbReference type="GO" id="GO:0034228">
    <property type="term" value="F:ethanolamine transmembrane transporter activity"/>
    <property type="evidence" value="ECO:0007669"/>
    <property type="project" value="EnsemblFungi"/>
</dbReference>
<feature type="transmembrane region" description="Helical" evidence="9">
    <location>
        <begin position="447"/>
        <end position="475"/>
    </location>
</feature>
<organism evidence="10 11">
    <name type="scientific">Lachancea dasiensis</name>
    <dbReference type="NCBI Taxonomy" id="1072105"/>
    <lineage>
        <taxon>Eukaryota</taxon>
        <taxon>Fungi</taxon>
        <taxon>Dikarya</taxon>
        <taxon>Ascomycota</taxon>
        <taxon>Saccharomycotina</taxon>
        <taxon>Saccharomycetes</taxon>
        <taxon>Saccharomycetales</taxon>
        <taxon>Saccharomycetaceae</taxon>
        <taxon>Lachancea</taxon>
    </lineage>
</organism>
<dbReference type="OrthoDB" id="2417308at2759"/>
<feature type="transmembrane region" description="Helical" evidence="9">
    <location>
        <begin position="204"/>
        <end position="226"/>
    </location>
</feature>
<dbReference type="GO" id="GO:1901235">
    <property type="term" value="F:(R)-carnitine transmembrane transporter activity"/>
    <property type="evidence" value="ECO:0007669"/>
    <property type="project" value="EnsemblFungi"/>
</dbReference>
<feature type="transmembrane region" description="Helical" evidence="9">
    <location>
        <begin position="387"/>
        <end position="407"/>
    </location>
</feature>
<keyword evidence="6 9" id="KW-0472">Membrane</keyword>
<evidence type="ECO:0000313" key="11">
    <source>
        <dbReference type="Proteomes" id="UP000190274"/>
    </source>
</evidence>
<feature type="transmembrane region" description="Helical" evidence="9">
    <location>
        <begin position="481"/>
        <end position="502"/>
    </location>
</feature>
<dbReference type="NCBIfam" id="TIGR00907">
    <property type="entry name" value="2A0304"/>
    <property type="match status" value="1"/>
</dbReference>
<proteinExistence type="inferred from homology"/>
<evidence type="ECO:0000256" key="2">
    <source>
        <dbReference type="ARBA" id="ARBA00022448"/>
    </source>
</evidence>
<reference evidence="11" key="1">
    <citation type="submission" date="2016-03" db="EMBL/GenBank/DDBJ databases">
        <authorList>
            <person name="Devillers H."/>
        </authorList>
    </citation>
    <scope>NUCLEOTIDE SEQUENCE [LARGE SCALE GENOMIC DNA]</scope>
</reference>
<dbReference type="GO" id="GO:0005886">
    <property type="term" value="C:plasma membrane"/>
    <property type="evidence" value="ECO:0007669"/>
    <property type="project" value="EnsemblFungi"/>
</dbReference>
<sequence length="525" mass="57775">MSTASTSYHGSAQDENGLREVHKKDEFVVTETDKSSDGKPEVRLRKQFSLWSILGVGFGLTNSWFGISVSMVTGISSGGPMMIVYGIIIIALISVCIAVSLGELSSAFPHAGGQFWWSLKLAPPKYKRFAAYICGSLAYAGSVFTSASTTLSVATELVGMYALVHPDFVVKRWHVFVCFQCLHVLLMLFNCYGRSLAIVSASALYISLFSFFTITVTVLACSHGNYNDAKFVFATFFNETGWKNSGIAFIVGLINPAWSFSCLDCATHMAFEVERPERVIPIAILGTVAIGFVTSFCYVIAMFFSLHNLSAISSSNTGAPILDIYFQALGNKAGALVLGSLVLLTSFGCVISCHTWQARLCWSFARDEGLPFSRIWARVDPKLKIPLNAHLMSGVLITLLGVLYLASTTAFNSLVTGCIMFLLLSYVVPVICLIIKKRDIKTGPFWLGRFGLFCNIVLLGWTLFSLVFFCFPFVMPADKDNMNYASVCIVGYISFALLYWVLKARHEFHAVEEEIAEANDPYLIE</sequence>
<feature type="transmembrane region" description="Helical" evidence="9">
    <location>
        <begin position="413"/>
        <end position="435"/>
    </location>
</feature>
<accession>A0A1G4JRA4</accession>
<keyword evidence="4" id="KW-0029">Amino-acid transport</keyword>
<dbReference type="PANTHER" id="PTHR45649:SF7">
    <property type="entry name" value="CHOLINE TRANSPORT PROTEIN"/>
    <property type="match status" value="1"/>
</dbReference>
<keyword evidence="11" id="KW-1185">Reference proteome</keyword>
<dbReference type="PANTHER" id="PTHR45649">
    <property type="entry name" value="AMINO-ACID PERMEASE BAT1"/>
    <property type="match status" value="1"/>
</dbReference>
<feature type="transmembrane region" description="Helical" evidence="9">
    <location>
        <begin position="48"/>
        <end position="71"/>
    </location>
</feature>
<keyword evidence="3 9" id="KW-0812">Transmembrane</keyword>
<dbReference type="InterPro" id="IPR004756">
    <property type="entry name" value="AA_permease"/>
</dbReference>
<dbReference type="Pfam" id="PF13520">
    <property type="entry name" value="AA_permease_2"/>
    <property type="match status" value="1"/>
</dbReference>
<dbReference type="GO" id="GO:0006865">
    <property type="term" value="P:amino acid transport"/>
    <property type="evidence" value="ECO:0007669"/>
    <property type="project" value="UniProtKB-KW"/>
</dbReference>
<name>A0A1G4JRA4_9SACH</name>